<sequence length="282" mass="31586">MKFFNLTLLLIATFSFSLLFAPIVVRAEEDAVEETEEDAVVNEDSETTESTTTETEEETTEELSSPHVKTNVLFVQPSETNDLPAGRLVRLLVGFQNNASNGFLVEGIDGSFRYPQDFSYYIQNFSSFQFNKVVDADHEATFEYMFTPSETFSQRQFGLTINLRYRNADGKQFVNSVYNETVLIVEPDEGLDGETFFLYIFLGAIVVLLGVVGQQFLTSFTKKSRSSTKAKSSAVSTSTSNQVDMEWIPKEHLQTQSNSPRTSPRQRGRQNGGQTLSGNSSE</sequence>
<evidence type="ECO:0000313" key="16">
    <source>
        <dbReference type="Proteomes" id="UP000663879"/>
    </source>
</evidence>
<feature type="region of interest" description="Disordered" evidence="12">
    <location>
        <begin position="228"/>
        <end position="282"/>
    </location>
</feature>
<reference evidence="15" key="1">
    <citation type="submission" date="2021-02" db="EMBL/GenBank/DDBJ databases">
        <authorList>
            <person name="Nowell W R."/>
        </authorList>
    </citation>
    <scope>NUCLEOTIDE SEQUENCE</scope>
    <source>
        <strain evidence="15">Ploen Becks lab</strain>
    </source>
</reference>
<keyword evidence="5 14" id="KW-0732">Signal</keyword>
<feature type="compositionally biased region" description="Polar residues" evidence="12">
    <location>
        <begin position="272"/>
        <end position="282"/>
    </location>
</feature>
<dbReference type="PANTHER" id="PTHR12924">
    <property type="entry name" value="TRANSLOCON-ASSOCIATED PROTEIN, ALPHA SUBUNIT"/>
    <property type="match status" value="1"/>
</dbReference>
<dbReference type="EMBL" id="CAJNOC010000567">
    <property type="protein sequence ID" value="CAF0777677.1"/>
    <property type="molecule type" value="Genomic_DNA"/>
</dbReference>
<evidence type="ECO:0000256" key="11">
    <source>
        <dbReference type="ARBA" id="ARBA00031071"/>
    </source>
</evidence>
<comment type="function">
    <text evidence="9">TRAP proteins are part of a complex whose function is to bind calcium to the ER membrane and thereby regulate the retention of ER resident proteins. May be involved in the recycling of the translocation apparatus after completion of the translocation process or may function as a membrane-bound chaperone facilitating folding of translocated proteins.</text>
</comment>
<dbReference type="InterPro" id="IPR005595">
    <property type="entry name" value="TRAP_alpha"/>
</dbReference>
<evidence type="ECO:0000256" key="10">
    <source>
        <dbReference type="ARBA" id="ARBA00025854"/>
    </source>
</evidence>
<feature type="compositionally biased region" description="Low complexity" evidence="12">
    <location>
        <begin position="229"/>
        <end position="240"/>
    </location>
</feature>
<comment type="subunit">
    <text evidence="10">Heterotetramer of TRAP-alpha, TRAP-beta, TRAP-delta and TRAP-gamma. Interacts with palmitoylated calnexin (CALX), the interaction is required for efficient folding of glycosylated proteins.</text>
</comment>
<evidence type="ECO:0000256" key="1">
    <source>
        <dbReference type="ARBA" id="ARBA00004115"/>
    </source>
</evidence>
<protein>
    <recommendedName>
        <fullName evidence="3">Translocon-associated protein subunit alpha</fullName>
    </recommendedName>
    <alternativeName>
        <fullName evidence="11">Signal sequence receptor subunit alpha</fullName>
    </alternativeName>
</protein>
<keyword evidence="16" id="KW-1185">Reference proteome</keyword>
<name>A0A813RAS7_9BILA</name>
<comment type="subcellular location">
    <subcellularLocation>
        <location evidence="1">Endoplasmic reticulum membrane</location>
        <topology evidence="1">Single-pass type I membrane protein</topology>
    </subcellularLocation>
</comment>
<comment type="similarity">
    <text evidence="2">Belongs to the TRAP-alpha family.</text>
</comment>
<dbReference type="AlphaFoldDB" id="A0A813RAS7"/>
<evidence type="ECO:0000256" key="4">
    <source>
        <dbReference type="ARBA" id="ARBA00022692"/>
    </source>
</evidence>
<dbReference type="Pfam" id="PF03896">
    <property type="entry name" value="TRAP_alpha"/>
    <property type="match status" value="1"/>
</dbReference>
<feature type="compositionally biased region" description="Polar residues" evidence="12">
    <location>
        <begin position="254"/>
        <end position="265"/>
    </location>
</feature>
<gene>
    <name evidence="15" type="ORF">OXX778_LOCUS5289</name>
</gene>
<comment type="caution">
    <text evidence="15">The sequence shown here is derived from an EMBL/GenBank/DDBJ whole genome shotgun (WGS) entry which is preliminary data.</text>
</comment>
<keyword evidence="6" id="KW-0256">Endoplasmic reticulum</keyword>
<evidence type="ECO:0000256" key="8">
    <source>
        <dbReference type="ARBA" id="ARBA00023136"/>
    </source>
</evidence>
<keyword evidence="8 13" id="KW-0472">Membrane</keyword>
<feature type="transmembrane region" description="Helical" evidence="13">
    <location>
        <begin position="196"/>
        <end position="217"/>
    </location>
</feature>
<accession>A0A813RAS7</accession>
<keyword evidence="7 13" id="KW-1133">Transmembrane helix</keyword>
<dbReference type="GO" id="GO:0005789">
    <property type="term" value="C:endoplasmic reticulum membrane"/>
    <property type="evidence" value="ECO:0007669"/>
    <property type="project" value="UniProtKB-SubCell"/>
</dbReference>
<evidence type="ECO:0000256" key="12">
    <source>
        <dbReference type="SAM" id="MobiDB-lite"/>
    </source>
</evidence>
<dbReference type="Proteomes" id="UP000663879">
    <property type="component" value="Unassembled WGS sequence"/>
</dbReference>
<proteinExistence type="inferred from homology"/>
<evidence type="ECO:0000256" key="6">
    <source>
        <dbReference type="ARBA" id="ARBA00022824"/>
    </source>
</evidence>
<evidence type="ECO:0000313" key="15">
    <source>
        <dbReference type="EMBL" id="CAF0777677.1"/>
    </source>
</evidence>
<feature type="compositionally biased region" description="Acidic residues" evidence="12">
    <location>
        <begin position="32"/>
        <end position="47"/>
    </location>
</feature>
<dbReference type="OrthoDB" id="1926781at2759"/>
<evidence type="ECO:0000256" key="13">
    <source>
        <dbReference type="SAM" id="Phobius"/>
    </source>
</evidence>
<organism evidence="15 16">
    <name type="scientific">Brachionus calyciflorus</name>
    <dbReference type="NCBI Taxonomy" id="104777"/>
    <lineage>
        <taxon>Eukaryota</taxon>
        <taxon>Metazoa</taxon>
        <taxon>Spiralia</taxon>
        <taxon>Gnathifera</taxon>
        <taxon>Rotifera</taxon>
        <taxon>Eurotatoria</taxon>
        <taxon>Monogononta</taxon>
        <taxon>Pseudotrocha</taxon>
        <taxon>Ploima</taxon>
        <taxon>Brachionidae</taxon>
        <taxon>Brachionus</taxon>
    </lineage>
</organism>
<evidence type="ECO:0000256" key="5">
    <source>
        <dbReference type="ARBA" id="ARBA00022729"/>
    </source>
</evidence>
<evidence type="ECO:0000256" key="7">
    <source>
        <dbReference type="ARBA" id="ARBA00022989"/>
    </source>
</evidence>
<evidence type="ECO:0000256" key="3">
    <source>
        <dbReference type="ARBA" id="ARBA00020280"/>
    </source>
</evidence>
<evidence type="ECO:0000256" key="9">
    <source>
        <dbReference type="ARBA" id="ARBA00025620"/>
    </source>
</evidence>
<dbReference type="PANTHER" id="PTHR12924:SF0">
    <property type="entry name" value="TRANSLOCON-ASSOCIATED PROTEIN SUBUNIT ALPHA"/>
    <property type="match status" value="1"/>
</dbReference>
<keyword evidence="4 13" id="KW-0812">Transmembrane</keyword>
<feature type="region of interest" description="Disordered" evidence="12">
    <location>
        <begin position="32"/>
        <end position="66"/>
    </location>
</feature>
<feature type="signal peptide" evidence="14">
    <location>
        <begin position="1"/>
        <end position="27"/>
    </location>
</feature>
<evidence type="ECO:0000256" key="2">
    <source>
        <dbReference type="ARBA" id="ARBA00006776"/>
    </source>
</evidence>
<evidence type="ECO:0000256" key="14">
    <source>
        <dbReference type="SAM" id="SignalP"/>
    </source>
</evidence>
<feature type="chain" id="PRO_5032419030" description="Translocon-associated protein subunit alpha" evidence="14">
    <location>
        <begin position="28"/>
        <end position="282"/>
    </location>
</feature>